<evidence type="ECO:0000313" key="4">
    <source>
        <dbReference type="EMBL" id="KAF5240547.1"/>
    </source>
</evidence>
<feature type="repeat" description="ANK" evidence="3">
    <location>
        <begin position="73"/>
        <end position="105"/>
    </location>
</feature>
<dbReference type="PROSITE" id="PS50088">
    <property type="entry name" value="ANK_REPEAT"/>
    <property type="match status" value="2"/>
</dbReference>
<dbReference type="PRINTS" id="PR01415">
    <property type="entry name" value="ANKYRIN"/>
</dbReference>
<dbReference type="InterPro" id="IPR002110">
    <property type="entry name" value="Ankyrin_rpt"/>
</dbReference>
<reference evidence="4 5" key="1">
    <citation type="journal article" date="2020" name="BMC Genomics">
        <title>Correction to: Identification and distribution of gene clusters required for synthesis of sphingolipid metabolism inhibitors in diverse species of the filamentous fungus Fusarium.</title>
        <authorList>
            <person name="Kim H.S."/>
            <person name="Lohmar J.M."/>
            <person name="Busman M."/>
            <person name="Brown D.W."/>
            <person name="Naumann T.A."/>
            <person name="Divon H.H."/>
            <person name="Lysoe E."/>
            <person name="Uhlig S."/>
            <person name="Proctor R.H."/>
        </authorList>
    </citation>
    <scope>NUCLEOTIDE SEQUENCE [LARGE SCALE GENOMIC DNA]</scope>
    <source>
        <strain evidence="4 5">NRRL 25214</strain>
    </source>
</reference>
<keyword evidence="5" id="KW-1185">Reference proteome</keyword>
<dbReference type="Pfam" id="PF00023">
    <property type="entry name" value="Ank"/>
    <property type="match status" value="1"/>
</dbReference>
<gene>
    <name evidence="4" type="ORF">FANTH_9518</name>
</gene>
<feature type="repeat" description="ANK" evidence="3">
    <location>
        <begin position="39"/>
        <end position="71"/>
    </location>
</feature>
<name>A0A8H5DYQ8_9HYPO</name>
<keyword evidence="2 3" id="KW-0040">ANK repeat</keyword>
<accession>A0A8H5DYQ8</accession>
<dbReference type="Proteomes" id="UP000573603">
    <property type="component" value="Unassembled WGS sequence"/>
</dbReference>
<evidence type="ECO:0000256" key="2">
    <source>
        <dbReference type="ARBA" id="ARBA00023043"/>
    </source>
</evidence>
<evidence type="ECO:0000256" key="3">
    <source>
        <dbReference type="PROSITE-ProRule" id="PRU00023"/>
    </source>
</evidence>
<dbReference type="PROSITE" id="PS50297">
    <property type="entry name" value="ANK_REP_REGION"/>
    <property type="match status" value="2"/>
</dbReference>
<dbReference type="InterPro" id="IPR036770">
    <property type="entry name" value="Ankyrin_rpt-contain_sf"/>
</dbReference>
<proteinExistence type="predicted"/>
<sequence>MHCKSNLTATLSRDLNLAASIIYSSKDSIPWRRLPAKWEGRTPLWYAAAKGHKAMVRLLFDRGAHTDAANEEWGRTPLWYAVRNDQKPIVRLLLDRGAYINTESNGGRTPLWIAAEEGQEAMVRLLQLHDAQPLSTTSP</sequence>
<dbReference type="Gene3D" id="1.25.40.20">
    <property type="entry name" value="Ankyrin repeat-containing domain"/>
    <property type="match status" value="1"/>
</dbReference>
<protein>
    <recommendedName>
        <fullName evidence="6">Ankyrin</fullName>
    </recommendedName>
</protein>
<organism evidence="4 5">
    <name type="scientific">Fusarium anthophilum</name>
    <dbReference type="NCBI Taxonomy" id="48485"/>
    <lineage>
        <taxon>Eukaryota</taxon>
        <taxon>Fungi</taxon>
        <taxon>Dikarya</taxon>
        <taxon>Ascomycota</taxon>
        <taxon>Pezizomycotina</taxon>
        <taxon>Sordariomycetes</taxon>
        <taxon>Hypocreomycetidae</taxon>
        <taxon>Hypocreales</taxon>
        <taxon>Nectriaceae</taxon>
        <taxon>Fusarium</taxon>
        <taxon>Fusarium fujikuroi species complex</taxon>
    </lineage>
</organism>
<evidence type="ECO:0008006" key="6">
    <source>
        <dbReference type="Google" id="ProtNLM"/>
    </source>
</evidence>
<dbReference type="AlphaFoldDB" id="A0A8H5DYQ8"/>
<keyword evidence="1" id="KW-0677">Repeat</keyword>
<evidence type="ECO:0000256" key="1">
    <source>
        <dbReference type="ARBA" id="ARBA00022737"/>
    </source>
</evidence>
<evidence type="ECO:0000313" key="5">
    <source>
        <dbReference type="Proteomes" id="UP000573603"/>
    </source>
</evidence>
<dbReference type="Pfam" id="PF12796">
    <property type="entry name" value="Ank_2"/>
    <property type="match status" value="1"/>
</dbReference>
<dbReference type="SUPFAM" id="SSF48403">
    <property type="entry name" value="Ankyrin repeat"/>
    <property type="match status" value="1"/>
</dbReference>
<dbReference type="PANTHER" id="PTHR24171">
    <property type="entry name" value="ANKYRIN REPEAT DOMAIN-CONTAINING PROTEIN 39-RELATED"/>
    <property type="match status" value="1"/>
</dbReference>
<dbReference type="EMBL" id="JABEVY010000249">
    <property type="protein sequence ID" value="KAF5240547.1"/>
    <property type="molecule type" value="Genomic_DNA"/>
</dbReference>
<dbReference type="SMART" id="SM00248">
    <property type="entry name" value="ANK"/>
    <property type="match status" value="3"/>
</dbReference>
<comment type="caution">
    <text evidence="4">The sequence shown here is derived from an EMBL/GenBank/DDBJ whole genome shotgun (WGS) entry which is preliminary data.</text>
</comment>